<protein>
    <submittedName>
        <fullName evidence="2">Uncharacterized protein</fullName>
    </submittedName>
</protein>
<feature type="compositionally biased region" description="Basic and acidic residues" evidence="1">
    <location>
        <begin position="151"/>
        <end position="160"/>
    </location>
</feature>
<feature type="region of interest" description="Disordered" evidence="1">
    <location>
        <begin position="99"/>
        <end position="160"/>
    </location>
</feature>
<dbReference type="Proteomes" id="UP001231518">
    <property type="component" value="Chromosome 5"/>
</dbReference>
<evidence type="ECO:0000256" key="1">
    <source>
        <dbReference type="SAM" id="MobiDB-lite"/>
    </source>
</evidence>
<feature type="compositionally biased region" description="Basic and acidic residues" evidence="1">
    <location>
        <begin position="104"/>
        <end position="120"/>
    </location>
</feature>
<organism evidence="2 3">
    <name type="scientific">Mythimna separata</name>
    <name type="common">Oriental armyworm</name>
    <name type="synonym">Pseudaletia separata</name>
    <dbReference type="NCBI Taxonomy" id="271217"/>
    <lineage>
        <taxon>Eukaryota</taxon>
        <taxon>Metazoa</taxon>
        <taxon>Ecdysozoa</taxon>
        <taxon>Arthropoda</taxon>
        <taxon>Hexapoda</taxon>
        <taxon>Insecta</taxon>
        <taxon>Pterygota</taxon>
        <taxon>Neoptera</taxon>
        <taxon>Endopterygota</taxon>
        <taxon>Lepidoptera</taxon>
        <taxon>Glossata</taxon>
        <taxon>Ditrysia</taxon>
        <taxon>Noctuoidea</taxon>
        <taxon>Noctuidae</taxon>
        <taxon>Noctuinae</taxon>
        <taxon>Hadenini</taxon>
        <taxon>Mythimna</taxon>
    </lineage>
</organism>
<reference evidence="2" key="1">
    <citation type="submission" date="2023-03" db="EMBL/GenBank/DDBJ databases">
        <title>Chromosome-level genomes of two armyworms, Mythimna separata and Mythimna loreyi, provide insights into the biosynthesis and reception of sex pheromones.</title>
        <authorList>
            <person name="Zhao H."/>
        </authorList>
    </citation>
    <scope>NUCLEOTIDE SEQUENCE</scope>
    <source>
        <strain evidence="2">BeijingLab</strain>
        <tissue evidence="2">Pupa</tissue>
    </source>
</reference>
<evidence type="ECO:0000313" key="2">
    <source>
        <dbReference type="EMBL" id="KAJ8734231.1"/>
    </source>
</evidence>
<feature type="region of interest" description="Disordered" evidence="1">
    <location>
        <begin position="221"/>
        <end position="278"/>
    </location>
</feature>
<accession>A0AAD8E0G5</accession>
<dbReference type="EMBL" id="JARGEI010000003">
    <property type="protein sequence ID" value="KAJ8734231.1"/>
    <property type="molecule type" value="Genomic_DNA"/>
</dbReference>
<feature type="region of interest" description="Disordered" evidence="1">
    <location>
        <begin position="1"/>
        <end position="36"/>
    </location>
</feature>
<evidence type="ECO:0000313" key="3">
    <source>
        <dbReference type="Proteomes" id="UP001231518"/>
    </source>
</evidence>
<proteinExistence type="predicted"/>
<keyword evidence="3" id="KW-1185">Reference proteome</keyword>
<comment type="caution">
    <text evidence="2">The sequence shown here is derived from an EMBL/GenBank/DDBJ whole genome shotgun (WGS) entry which is preliminary data.</text>
</comment>
<gene>
    <name evidence="2" type="ORF">PYW07_014782</name>
</gene>
<feature type="compositionally biased region" description="Polar residues" evidence="1">
    <location>
        <begin position="227"/>
        <end position="261"/>
    </location>
</feature>
<feature type="compositionally biased region" description="Basic and acidic residues" evidence="1">
    <location>
        <begin position="19"/>
        <end position="29"/>
    </location>
</feature>
<name>A0AAD8E0G5_MYTSE</name>
<sequence>MNIPTTELKKKMRSLSGGYRRERFREKQSRITGSGTEDTYKSKWFAYDEFAFMADKNDPGTTRDTLQLESLIVDDSEQESDHGTESFFATFRESTEEQLIECPRSLETHTERPLTRESTGRKRKEQNADPLSDTSPVSKKERQYPTAQKQDIGETHFHNNLDKSNCCDKEEMVNVIAECNLYGQLLAEKMKPLDADDRLVLMNEIDNLVFKHLMNIRKRNKPVRSARLSSTNQTYLDTRQSIDLPGPSQTQEASQNVQDSQYGIPMPFRLKTEAESPQ</sequence>
<dbReference type="AlphaFoldDB" id="A0AAD8E0G5"/>